<feature type="domain" description="Reverse transcriptase zinc-binding" evidence="1">
    <location>
        <begin position="98"/>
        <end position="186"/>
    </location>
</feature>
<dbReference type="InterPro" id="IPR026960">
    <property type="entry name" value="RVT-Znf"/>
</dbReference>
<dbReference type="Proteomes" id="UP001180020">
    <property type="component" value="Unassembled WGS sequence"/>
</dbReference>
<dbReference type="PANTHER" id="PTHR36617:SF16">
    <property type="entry name" value="OS04G0516500 PROTEIN"/>
    <property type="match status" value="1"/>
</dbReference>
<protein>
    <recommendedName>
        <fullName evidence="1">Reverse transcriptase zinc-binding domain-containing protein</fullName>
    </recommendedName>
</protein>
<name>A0AAV9CBW0_ACOCL</name>
<dbReference type="PANTHER" id="PTHR36617">
    <property type="entry name" value="PROTEIN, PUTATIVE-RELATED"/>
    <property type="match status" value="1"/>
</dbReference>
<dbReference type="EMBL" id="JAUJYO010000020">
    <property type="protein sequence ID" value="KAK1286247.1"/>
    <property type="molecule type" value="Genomic_DNA"/>
</dbReference>
<evidence type="ECO:0000313" key="3">
    <source>
        <dbReference type="Proteomes" id="UP001180020"/>
    </source>
</evidence>
<dbReference type="Pfam" id="PF13966">
    <property type="entry name" value="zf-RVT"/>
    <property type="match status" value="1"/>
</dbReference>
<sequence>MTHVAKGIFGLASEFGQTIVWAVEDGHTTKFWEDIWSGSAPLQAWIPLVFQVATRKEGVVARFWEATDTGNEDRMSYCVPYRELRFGRETQTAPDKGFTVSMAYDWWSREQFTHGVTQEKAATVWKMRISLKIKGFLWLVLQERLLTKAYRAHWRPNDPDKCELCLVEREITEHLLSTCSMSRQIWQRLYVEAGLQGPISNIEELWQAGIRLQRANGEGITARVALMILPTATWAIWRTRNAKLFKGQPSMSRTYGRSSWDWCRHGVGDSWVPNQ</sequence>
<keyword evidence="3" id="KW-1185">Reference proteome</keyword>
<organism evidence="2 3">
    <name type="scientific">Acorus calamus</name>
    <name type="common">Sweet flag</name>
    <dbReference type="NCBI Taxonomy" id="4465"/>
    <lineage>
        <taxon>Eukaryota</taxon>
        <taxon>Viridiplantae</taxon>
        <taxon>Streptophyta</taxon>
        <taxon>Embryophyta</taxon>
        <taxon>Tracheophyta</taxon>
        <taxon>Spermatophyta</taxon>
        <taxon>Magnoliopsida</taxon>
        <taxon>Liliopsida</taxon>
        <taxon>Acoraceae</taxon>
        <taxon>Acorus</taxon>
    </lineage>
</organism>
<accession>A0AAV9CBW0</accession>
<proteinExistence type="predicted"/>
<dbReference type="AlphaFoldDB" id="A0AAV9CBW0"/>
<evidence type="ECO:0000259" key="1">
    <source>
        <dbReference type="Pfam" id="PF13966"/>
    </source>
</evidence>
<reference evidence="2" key="2">
    <citation type="submission" date="2023-06" db="EMBL/GenBank/DDBJ databases">
        <authorList>
            <person name="Ma L."/>
            <person name="Liu K.-W."/>
            <person name="Li Z."/>
            <person name="Hsiao Y.-Y."/>
            <person name="Qi Y."/>
            <person name="Fu T."/>
            <person name="Tang G."/>
            <person name="Zhang D."/>
            <person name="Sun W.-H."/>
            <person name="Liu D.-K."/>
            <person name="Li Y."/>
            <person name="Chen G.-Z."/>
            <person name="Liu X.-D."/>
            <person name="Liao X.-Y."/>
            <person name="Jiang Y.-T."/>
            <person name="Yu X."/>
            <person name="Hao Y."/>
            <person name="Huang J."/>
            <person name="Zhao X.-W."/>
            <person name="Ke S."/>
            <person name="Chen Y.-Y."/>
            <person name="Wu W.-L."/>
            <person name="Hsu J.-L."/>
            <person name="Lin Y.-F."/>
            <person name="Huang M.-D."/>
            <person name="Li C.-Y."/>
            <person name="Huang L."/>
            <person name="Wang Z.-W."/>
            <person name="Zhao X."/>
            <person name="Zhong W.-Y."/>
            <person name="Peng D.-H."/>
            <person name="Ahmad S."/>
            <person name="Lan S."/>
            <person name="Zhang J.-S."/>
            <person name="Tsai W.-C."/>
            <person name="Van De Peer Y."/>
            <person name="Liu Z.-J."/>
        </authorList>
    </citation>
    <scope>NUCLEOTIDE SEQUENCE</scope>
    <source>
        <strain evidence="2">CP</strain>
        <tissue evidence="2">Leaves</tissue>
    </source>
</reference>
<reference evidence="2" key="1">
    <citation type="journal article" date="2023" name="Nat. Commun.">
        <title>Diploid and tetraploid genomes of Acorus and the evolution of monocots.</title>
        <authorList>
            <person name="Ma L."/>
            <person name="Liu K.W."/>
            <person name="Li Z."/>
            <person name="Hsiao Y.Y."/>
            <person name="Qi Y."/>
            <person name="Fu T."/>
            <person name="Tang G.D."/>
            <person name="Zhang D."/>
            <person name="Sun W.H."/>
            <person name="Liu D.K."/>
            <person name="Li Y."/>
            <person name="Chen G.Z."/>
            <person name="Liu X.D."/>
            <person name="Liao X.Y."/>
            <person name="Jiang Y.T."/>
            <person name="Yu X."/>
            <person name="Hao Y."/>
            <person name="Huang J."/>
            <person name="Zhao X.W."/>
            <person name="Ke S."/>
            <person name="Chen Y.Y."/>
            <person name="Wu W.L."/>
            <person name="Hsu J.L."/>
            <person name="Lin Y.F."/>
            <person name="Huang M.D."/>
            <person name="Li C.Y."/>
            <person name="Huang L."/>
            <person name="Wang Z.W."/>
            <person name="Zhao X."/>
            <person name="Zhong W.Y."/>
            <person name="Peng D.H."/>
            <person name="Ahmad S."/>
            <person name="Lan S."/>
            <person name="Zhang J.S."/>
            <person name="Tsai W.C."/>
            <person name="Van de Peer Y."/>
            <person name="Liu Z.J."/>
        </authorList>
    </citation>
    <scope>NUCLEOTIDE SEQUENCE</scope>
    <source>
        <strain evidence="2">CP</strain>
    </source>
</reference>
<evidence type="ECO:0000313" key="2">
    <source>
        <dbReference type="EMBL" id="KAK1286247.1"/>
    </source>
</evidence>
<comment type="caution">
    <text evidence="2">The sequence shown here is derived from an EMBL/GenBank/DDBJ whole genome shotgun (WGS) entry which is preliminary data.</text>
</comment>
<gene>
    <name evidence="2" type="ORF">QJS10_CPB20g00693</name>
</gene>